<evidence type="ECO:0000313" key="3">
    <source>
        <dbReference type="Proteomes" id="UP000268350"/>
    </source>
</evidence>
<sequence length="145" mass="15632">MHTRGSGLTCVRGGLSTSGLVYKGALGGQQWYQSTHSATPIKMQSTIIFALLCCIVGAVVAYPSPDDMTMPSTPAPRYPLNLQGGGGAQEREGLTFGVRGSENVWRSDNGRHEIDVNGGYAQRLGGQWGNSEPSYSVGTNYRYRW</sequence>
<gene>
    <name evidence="2" type="ORF">DGUA_6G001168</name>
</gene>
<protein>
    <submittedName>
        <fullName evidence="2">Blast:Diptericin</fullName>
    </submittedName>
</protein>
<evidence type="ECO:0000256" key="1">
    <source>
        <dbReference type="SAM" id="Phobius"/>
    </source>
</evidence>
<dbReference type="EMBL" id="OUUW01000001">
    <property type="protein sequence ID" value="SPP73662.1"/>
    <property type="molecule type" value="Genomic_DNA"/>
</dbReference>
<dbReference type="Proteomes" id="UP000268350">
    <property type="component" value="Unassembled WGS sequence"/>
</dbReference>
<evidence type="ECO:0000313" key="2">
    <source>
        <dbReference type="EMBL" id="SPP73662.1"/>
    </source>
</evidence>
<name>A0A3B0J369_DROGU</name>
<proteinExistence type="predicted"/>
<feature type="transmembrane region" description="Helical" evidence="1">
    <location>
        <begin position="41"/>
        <end position="62"/>
    </location>
</feature>
<dbReference type="STRING" id="7266.A0A3B0J369"/>
<dbReference type="AlphaFoldDB" id="A0A3B0J369"/>
<accession>A0A3B0J369</accession>
<keyword evidence="3" id="KW-1185">Reference proteome</keyword>
<organism evidence="2 3">
    <name type="scientific">Drosophila guanche</name>
    <name type="common">Fruit fly</name>
    <dbReference type="NCBI Taxonomy" id="7266"/>
    <lineage>
        <taxon>Eukaryota</taxon>
        <taxon>Metazoa</taxon>
        <taxon>Ecdysozoa</taxon>
        <taxon>Arthropoda</taxon>
        <taxon>Hexapoda</taxon>
        <taxon>Insecta</taxon>
        <taxon>Pterygota</taxon>
        <taxon>Neoptera</taxon>
        <taxon>Endopterygota</taxon>
        <taxon>Diptera</taxon>
        <taxon>Brachycera</taxon>
        <taxon>Muscomorpha</taxon>
        <taxon>Ephydroidea</taxon>
        <taxon>Drosophilidae</taxon>
        <taxon>Drosophila</taxon>
        <taxon>Sophophora</taxon>
    </lineage>
</organism>
<keyword evidence="1" id="KW-1133">Transmembrane helix</keyword>
<reference evidence="3" key="1">
    <citation type="submission" date="2018-01" db="EMBL/GenBank/DDBJ databases">
        <authorList>
            <person name="Alioto T."/>
            <person name="Alioto T."/>
        </authorList>
    </citation>
    <scope>NUCLEOTIDE SEQUENCE [LARGE SCALE GENOMIC DNA]</scope>
</reference>
<keyword evidence="1" id="KW-0472">Membrane</keyword>
<keyword evidence="1" id="KW-0812">Transmembrane</keyword>
<dbReference type="OrthoDB" id="7843315at2759"/>